<dbReference type="GO" id="GO:0016791">
    <property type="term" value="F:phosphatase activity"/>
    <property type="evidence" value="ECO:0007669"/>
    <property type="project" value="TreeGrafter"/>
</dbReference>
<dbReference type="GO" id="GO:0005737">
    <property type="term" value="C:cytoplasm"/>
    <property type="evidence" value="ECO:0007669"/>
    <property type="project" value="TreeGrafter"/>
</dbReference>
<dbReference type="Gene3D" id="3.40.50.1240">
    <property type="entry name" value="Phosphoglycerate mutase-like"/>
    <property type="match status" value="1"/>
</dbReference>
<dbReference type="EMBL" id="CAJNNW010032509">
    <property type="protein sequence ID" value="CAE8713581.1"/>
    <property type="molecule type" value="Genomic_DNA"/>
</dbReference>
<comment type="caution">
    <text evidence="1">The sequence shown here is derived from an EMBL/GenBank/DDBJ whole genome shotgun (WGS) entry which is preliminary data.</text>
</comment>
<evidence type="ECO:0000313" key="1">
    <source>
        <dbReference type="EMBL" id="CAE8713581.1"/>
    </source>
</evidence>
<organism evidence="1 2">
    <name type="scientific">Polarella glacialis</name>
    <name type="common">Dinoflagellate</name>
    <dbReference type="NCBI Taxonomy" id="89957"/>
    <lineage>
        <taxon>Eukaryota</taxon>
        <taxon>Sar</taxon>
        <taxon>Alveolata</taxon>
        <taxon>Dinophyceae</taxon>
        <taxon>Suessiales</taxon>
        <taxon>Suessiaceae</taxon>
        <taxon>Polarella</taxon>
    </lineage>
</organism>
<protein>
    <recommendedName>
        <fullName evidence="3">Histidine phosphatase family protein</fullName>
    </recommendedName>
</protein>
<dbReference type="PANTHER" id="PTHR48100">
    <property type="entry name" value="BROAD-SPECIFICITY PHOSPHATASE YOR283W-RELATED"/>
    <property type="match status" value="1"/>
</dbReference>
<evidence type="ECO:0008006" key="3">
    <source>
        <dbReference type="Google" id="ProtNLM"/>
    </source>
</evidence>
<dbReference type="SUPFAM" id="SSF53254">
    <property type="entry name" value="Phosphoglycerate mutase-like"/>
    <property type="match status" value="1"/>
</dbReference>
<dbReference type="InterPro" id="IPR050275">
    <property type="entry name" value="PGM_Phosphatase"/>
</dbReference>
<feature type="non-terminal residue" evidence="1">
    <location>
        <position position="1"/>
    </location>
</feature>
<dbReference type="PANTHER" id="PTHR48100:SF1">
    <property type="entry name" value="HISTIDINE PHOSPHATASE FAMILY PROTEIN-RELATED"/>
    <property type="match status" value="1"/>
</dbReference>
<sequence>AGAAFPREDPRRKAVYEDGLHFDSPLSELGLASCQNFRAEGSAPQVELVACSPLTRAVQTASEIFGFGPASGSDRIVTGTSVPGPLVVLEVLREFNSSVFHPSDARRRRDELEKTFPYANFSGVTQGIDMLLGPGIVETAEIADSRIHWLLAWLRMRPERSIACVSHGAFLRRLLAERLTPAGWRGEPRLGNMESIVVPIAFLD</sequence>
<dbReference type="InterPro" id="IPR029033">
    <property type="entry name" value="His_PPase_superfam"/>
</dbReference>
<name>A0A813KUR7_POLGL</name>
<dbReference type="Proteomes" id="UP000626109">
    <property type="component" value="Unassembled WGS sequence"/>
</dbReference>
<dbReference type="InterPro" id="IPR013078">
    <property type="entry name" value="His_Pase_superF_clade-1"/>
</dbReference>
<accession>A0A813KUR7</accession>
<dbReference type="AlphaFoldDB" id="A0A813KUR7"/>
<gene>
    <name evidence="1" type="ORF">PGLA2088_LOCUS37615</name>
</gene>
<evidence type="ECO:0000313" key="2">
    <source>
        <dbReference type="Proteomes" id="UP000626109"/>
    </source>
</evidence>
<dbReference type="Pfam" id="PF00300">
    <property type="entry name" value="His_Phos_1"/>
    <property type="match status" value="1"/>
</dbReference>
<proteinExistence type="predicted"/>
<reference evidence="1" key="1">
    <citation type="submission" date="2021-02" db="EMBL/GenBank/DDBJ databases">
        <authorList>
            <person name="Dougan E. K."/>
            <person name="Rhodes N."/>
            <person name="Thang M."/>
            <person name="Chan C."/>
        </authorList>
    </citation>
    <scope>NUCLEOTIDE SEQUENCE</scope>
</reference>